<dbReference type="EMBL" id="HBFR01002493">
    <property type="protein sequence ID" value="CAD8874454.1"/>
    <property type="molecule type" value="Transcribed_RNA"/>
</dbReference>
<feature type="chain" id="PRO_5030575602" description="Transmembrane protein" evidence="1">
    <location>
        <begin position="32"/>
        <end position="140"/>
    </location>
</feature>
<proteinExistence type="predicted"/>
<evidence type="ECO:0000313" key="2">
    <source>
        <dbReference type="EMBL" id="CAD8874454.1"/>
    </source>
</evidence>
<evidence type="ECO:0000256" key="1">
    <source>
        <dbReference type="SAM" id="SignalP"/>
    </source>
</evidence>
<sequence length="140" mass="15124">MRRCIIRIYTMLSLALLVLLLYLASTPTAGGFQINHRTLVIGRSRPSIHLPQENHVNTNSFAFKKTVSLQSQKSNGDGPKPEGTTNIQDGSPLGVAIVCLGGGLVTFGGDNFSDIPIWAVLIAASTAAGVERFLRYLRDQ</sequence>
<keyword evidence="1" id="KW-0732">Signal</keyword>
<protein>
    <recommendedName>
        <fullName evidence="3">Transmembrane protein</fullName>
    </recommendedName>
</protein>
<feature type="signal peptide" evidence="1">
    <location>
        <begin position="1"/>
        <end position="31"/>
    </location>
</feature>
<reference evidence="2" key="1">
    <citation type="submission" date="2021-01" db="EMBL/GenBank/DDBJ databases">
        <authorList>
            <person name="Corre E."/>
            <person name="Pelletier E."/>
            <person name="Niang G."/>
            <person name="Scheremetjew M."/>
            <person name="Finn R."/>
            <person name="Kale V."/>
            <person name="Holt S."/>
            <person name="Cochrane G."/>
            <person name="Meng A."/>
            <person name="Brown T."/>
            <person name="Cohen L."/>
        </authorList>
    </citation>
    <scope>NUCLEOTIDE SEQUENCE</scope>
    <source>
        <strain evidence="2">308</strain>
    </source>
</reference>
<gene>
    <name evidence="2" type="ORF">CHYS00102_LOCUS1629</name>
</gene>
<name>A0A7S1B418_9STRA</name>
<evidence type="ECO:0008006" key="3">
    <source>
        <dbReference type="Google" id="ProtNLM"/>
    </source>
</evidence>
<dbReference type="AlphaFoldDB" id="A0A7S1B418"/>
<accession>A0A7S1B418</accession>
<organism evidence="2">
    <name type="scientific">Corethron hystrix</name>
    <dbReference type="NCBI Taxonomy" id="216773"/>
    <lineage>
        <taxon>Eukaryota</taxon>
        <taxon>Sar</taxon>
        <taxon>Stramenopiles</taxon>
        <taxon>Ochrophyta</taxon>
        <taxon>Bacillariophyta</taxon>
        <taxon>Coscinodiscophyceae</taxon>
        <taxon>Corethrophycidae</taxon>
        <taxon>Corethrales</taxon>
        <taxon>Corethraceae</taxon>
        <taxon>Corethron</taxon>
    </lineage>
</organism>